<sequence>MIFLRSTTLTIKDRVRIIEEAYKFLGTPYCLKGDGKNYQNCSQFVVTVIKNALNIDLPAKVDWLYIVSLIIKPENLQMGDLVFFCRQPRPIGKIATHVAIFVGDNQVIHARQRAGKVVIEPIADFSETIITSKDSAELHQWLEETISLTRS</sequence>
<accession>A0A0G0FI03</accession>
<dbReference type="SUPFAM" id="SSF54001">
    <property type="entry name" value="Cysteine proteinases"/>
    <property type="match status" value="1"/>
</dbReference>
<organism evidence="6 7">
    <name type="scientific">Berkelbacteria bacterium GW2011_GWA1_36_9</name>
    <dbReference type="NCBI Taxonomy" id="1618331"/>
    <lineage>
        <taxon>Bacteria</taxon>
        <taxon>Candidatus Berkelbacteria</taxon>
    </lineage>
</organism>
<dbReference type="EMBL" id="LBSM01000002">
    <property type="protein sequence ID" value="KKQ18673.1"/>
    <property type="molecule type" value="Genomic_DNA"/>
</dbReference>
<dbReference type="PANTHER" id="PTHR47053">
    <property type="entry name" value="MUREIN DD-ENDOPEPTIDASE MEPH-RELATED"/>
    <property type="match status" value="1"/>
</dbReference>
<keyword evidence="4" id="KW-0788">Thiol protease</keyword>
<name>A0A0G0FI03_9BACT</name>
<evidence type="ECO:0000256" key="3">
    <source>
        <dbReference type="ARBA" id="ARBA00022801"/>
    </source>
</evidence>
<proteinExistence type="inferred from homology"/>
<comment type="similarity">
    <text evidence="1">Belongs to the peptidase C40 family.</text>
</comment>
<dbReference type="AlphaFoldDB" id="A0A0G0FI03"/>
<dbReference type="PANTHER" id="PTHR47053:SF1">
    <property type="entry name" value="MUREIN DD-ENDOPEPTIDASE MEPH-RELATED"/>
    <property type="match status" value="1"/>
</dbReference>
<dbReference type="Gene3D" id="3.90.1720.10">
    <property type="entry name" value="endopeptidase domain like (from Nostoc punctiforme)"/>
    <property type="match status" value="1"/>
</dbReference>
<evidence type="ECO:0000256" key="1">
    <source>
        <dbReference type="ARBA" id="ARBA00007074"/>
    </source>
</evidence>
<dbReference type="InterPro" id="IPR000064">
    <property type="entry name" value="NLP_P60_dom"/>
</dbReference>
<evidence type="ECO:0000256" key="4">
    <source>
        <dbReference type="ARBA" id="ARBA00022807"/>
    </source>
</evidence>
<dbReference type="GO" id="GO:0008234">
    <property type="term" value="F:cysteine-type peptidase activity"/>
    <property type="evidence" value="ECO:0007669"/>
    <property type="project" value="UniProtKB-KW"/>
</dbReference>
<dbReference type="Pfam" id="PF00877">
    <property type="entry name" value="NLPC_P60"/>
    <property type="match status" value="1"/>
</dbReference>
<comment type="caution">
    <text evidence="6">The sequence shown here is derived from an EMBL/GenBank/DDBJ whole genome shotgun (WGS) entry which is preliminary data.</text>
</comment>
<evidence type="ECO:0000313" key="7">
    <source>
        <dbReference type="Proteomes" id="UP000034508"/>
    </source>
</evidence>
<dbReference type="InterPro" id="IPR051202">
    <property type="entry name" value="Peptidase_C40"/>
</dbReference>
<dbReference type="Proteomes" id="UP000034508">
    <property type="component" value="Unassembled WGS sequence"/>
</dbReference>
<evidence type="ECO:0000313" key="6">
    <source>
        <dbReference type="EMBL" id="KKQ18673.1"/>
    </source>
</evidence>
<dbReference type="InterPro" id="IPR038765">
    <property type="entry name" value="Papain-like_cys_pep_sf"/>
</dbReference>
<reference evidence="6 7" key="1">
    <citation type="journal article" date="2015" name="Nature">
        <title>rRNA introns, odd ribosomes, and small enigmatic genomes across a large radiation of phyla.</title>
        <authorList>
            <person name="Brown C.T."/>
            <person name="Hug L.A."/>
            <person name="Thomas B.C."/>
            <person name="Sharon I."/>
            <person name="Castelle C.J."/>
            <person name="Singh A."/>
            <person name="Wilkins M.J."/>
            <person name="Williams K.H."/>
            <person name="Banfield J.F."/>
        </authorList>
    </citation>
    <scope>NUCLEOTIDE SEQUENCE [LARGE SCALE GENOMIC DNA]</scope>
</reference>
<keyword evidence="2" id="KW-0645">Protease</keyword>
<dbReference type="PROSITE" id="PS51935">
    <property type="entry name" value="NLPC_P60"/>
    <property type="match status" value="1"/>
</dbReference>
<feature type="domain" description="NlpC/P60" evidence="5">
    <location>
        <begin position="11"/>
        <end position="151"/>
    </location>
</feature>
<evidence type="ECO:0000256" key="2">
    <source>
        <dbReference type="ARBA" id="ARBA00022670"/>
    </source>
</evidence>
<keyword evidence="3" id="KW-0378">Hydrolase</keyword>
<dbReference type="GO" id="GO:0006508">
    <property type="term" value="P:proteolysis"/>
    <property type="evidence" value="ECO:0007669"/>
    <property type="project" value="UniProtKB-KW"/>
</dbReference>
<evidence type="ECO:0000259" key="5">
    <source>
        <dbReference type="PROSITE" id="PS51935"/>
    </source>
</evidence>
<gene>
    <name evidence="6" type="ORF">US31_C0002G0018</name>
</gene>
<protein>
    <submittedName>
        <fullName evidence="6">NLP/P60 protein</fullName>
    </submittedName>
</protein>